<dbReference type="SUPFAM" id="SSF53955">
    <property type="entry name" value="Lysozyme-like"/>
    <property type="match status" value="1"/>
</dbReference>
<dbReference type="PANTHER" id="PTHR37813">
    <property type="entry name" value="FELS-2 PROPHAGE PROTEIN"/>
    <property type="match status" value="1"/>
</dbReference>
<evidence type="ECO:0000256" key="4">
    <source>
        <dbReference type="SAM" id="Phobius"/>
    </source>
</evidence>
<feature type="transmembrane region" description="Helical" evidence="4">
    <location>
        <begin position="624"/>
        <end position="651"/>
    </location>
</feature>
<dbReference type="PANTHER" id="PTHR37813:SF1">
    <property type="entry name" value="FELS-2 PROPHAGE PROTEIN"/>
    <property type="match status" value="1"/>
</dbReference>
<proteinExistence type="predicted"/>
<dbReference type="EMBL" id="CP011403">
    <property type="protein sequence ID" value="AKI03852.1"/>
    <property type="molecule type" value="Genomic_DNA"/>
</dbReference>
<feature type="domain" description="Phage tail tape measure protein" evidence="5">
    <location>
        <begin position="317"/>
        <end position="529"/>
    </location>
</feature>
<evidence type="ECO:0000313" key="6">
    <source>
        <dbReference type="EMBL" id="AKI03852.1"/>
    </source>
</evidence>
<dbReference type="PATRIC" id="fig|1194971.3.peg.302"/>
<organism evidence="6 7">
    <name type="scientific">Ligilactobacillus salivarius str. Ren</name>
    <dbReference type="NCBI Taxonomy" id="1194971"/>
    <lineage>
        <taxon>Bacteria</taxon>
        <taxon>Bacillati</taxon>
        <taxon>Bacillota</taxon>
        <taxon>Bacilli</taxon>
        <taxon>Lactobacillales</taxon>
        <taxon>Lactobacillaceae</taxon>
        <taxon>Ligilactobacillus</taxon>
    </lineage>
</organism>
<evidence type="ECO:0000259" key="5">
    <source>
        <dbReference type="Pfam" id="PF10145"/>
    </source>
</evidence>
<dbReference type="SUPFAM" id="SSF58104">
    <property type="entry name" value="Methyl-accepting chemotaxis protein (MCP) signaling domain"/>
    <property type="match status" value="1"/>
</dbReference>
<feature type="coiled-coil region" evidence="2">
    <location>
        <begin position="165"/>
        <end position="227"/>
    </location>
</feature>
<keyword evidence="4" id="KW-1133">Transmembrane helix</keyword>
<gene>
    <name evidence="6" type="ORF">LsR_00301</name>
</gene>
<dbReference type="RefSeq" id="WP_047035182.1">
    <property type="nucleotide sequence ID" value="NZ_CP011403.1"/>
</dbReference>
<evidence type="ECO:0000256" key="1">
    <source>
        <dbReference type="ARBA" id="ARBA00022612"/>
    </source>
</evidence>
<dbReference type="InterPro" id="IPR010090">
    <property type="entry name" value="Phage_tape_meas"/>
</dbReference>
<protein>
    <submittedName>
        <fullName evidence="6">Phage tail tape mesure protein</fullName>
    </submittedName>
</protein>
<feature type="transmembrane region" description="Helical" evidence="4">
    <location>
        <begin position="663"/>
        <end position="686"/>
    </location>
</feature>
<keyword evidence="4" id="KW-0812">Transmembrane</keyword>
<keyword evidence="4" id="KW-0472">Membrane</keyword>
<keyword evidence="1" id="KW-1188">Viral release from host cell</keyword>
<keyword evidence="2" id="KW-0175">Coiled coil</keyword>
<evidence type="ECO:0000256" key="3">
    <source>
        <dbReference type="SAM" id="MobiDB-lite"/>
    </source>
</evidence>
<dbReference type="NCBIfam" id="TIGR01760">
    <property type="entry name" value="tape_meas_TP901"/>
    <property type="match status" value="1"/>
</dbReference>
<sequence length="1442" mass="156943">MAVGRPIGSMVVSLGLEAAKFTDGLKSIQNQFRLAKSEMRANMAELSSTGTAYEKASVKVDSLTKVMDVNQRKIESLRETYQQQVKTQGEYSNAAMRTASKINDAVRVQENYRRQLNDAKVAMNEAKRGTDTYKDSLETLQKTTTASITGLQAQGKTNEANLVKYRSLKEEIQQYNRILDDEKAKLKELVNVKGADARETQEQKVKVAELNAKIQQSQASYDSMNSKYKNMTTAQAQAKDSTQKLANQYKSVGNSVKDAGQKLTGFSTIAGLGLAAGLKTSISSLSEFKNTLNEIKNLAVTGGESVEEATRNVSRIQKDATQYSNQYGVSVNKIGDGYKELIKRGYTTNQALGAMKSELQASVASGDDFNDVVNVSSQVLEAFGMKVNSTSGMLKNTKTVTNELAYAADLTSTGFTDIGIGMSYVGSTAKTAKIELSETASAMGILSNNGLEADKAGTGLRQVINNLVTGVKDIDSKNSVLGKLGLKKKDLVDAQGNLKSLSAIFEAINGKMKGKESPEKASIFKSLFGTTGQQAGIILSQHVKELDELNKKVREAPKKNYVGALSEKNLKSAQNQMKIFKQSAANMGMSLSEILLPPLSKIAASLSKFFQWVGQLPKPIKATIAGITLLAVAIGPLLVAAGSMITAIGTIKEVMGGISIASVLTNPITIAIAAIVALGAAFTLAYNKIKPFRDFVNGIGTTVKKEFDKVKNVVKDIWTVLSSDNKSKNKAQANMNLSKIFSHDQLVEINQFGENLRTTINGIKKTISGAKTITKDIFNLFTSNTGDKKSAKAFDSLNNLLPKGSAQKIVSTVNTIKMAFNGLFALFKGDNARGENLLNRIFPKSAVTYISTITKIIRTDFNLMKSAIVGVFKSIWSVISPIFNKIGGGFKTLIKGMSSYFNKYGKNIMQAFVNIFDFILVKVVSKFTLILTAISVAMKSIQVVISAALDLIKNVFSSVWISIEHIFKGVFEVIGGLLKVFAGLFTGNWQLLWSGVKDIFKGIWDSFKGIVGGVINTVIGILNTGIDGVDWLITKFGVKKIGHIPSVKWATGTTRYYPNGLPETQLAMVNDGGKREAIVYPNGQVGMFKGMNVTTILPKGSHVINGDDTERLGLANYPDMHYYAKGTISFSSIWNSVKSGASKLWDDVSDGVKLAKNIIAHPIKALESAFSGSLKIGKSVQFAIDTAKGLGSFIIKNIKNGIVKEIKKWIDSNEDEGDSNSTSPKPTGSHKHWMEQAGIPKSWYEDLNWIINHESGWKVNATNPGSGAYGLPQSLPGNKMASAGKDWKTNPITQLKWMYSYVKGRYGNASNAKHFWQTHNWYANGGFVTQEQIAHIAEGNRPEAIIPLTNRTRAMQILAQVRDKYGLSAGNVVLNGNEQSNNDLSSLERKFDTVISLLGQIAGLSAEQVNALKAMKPSQSFDKNKFYQQMYKDQTINNYMNM</sequence>
<reference evidence="6 7" key="1">
    <citation type="submission" date="2015-05" db="EMBL/GenBank/DDBJ databases">
        <title>Complete genome sequence of Lactobacillus salivarius Ren, a probiotic strain with antitumor activity.</title>
        <authorList>
            <person name="Sun E."/>
            <person name="Zhao L."/>
            <person name="Liu S."/>
            <person name="Zhang M."/>
            <person name="Guo H."/>
            <person name="Ren F."/>
        </authorList>
    </citation>
    <scope>NUCLEOTIDE SEQUENCE [LARGE SCALE GENOMIC DNA]</scope>
    <source>
        <strain evidence="6 7">Ren</strain>
    </source>
</reference>
<evidence type="ECO:0000313" key="7">
    <source>
        <dbReference type="Proteomes" id="UP000035027"/>
    </source>
</evidence>
<evidence type="ECO:0000256" key="2">
    <source>
        <dbReference type="SAM" id="Coils"/>
    </source>
</evidence>
<dbReference type="Pfam" id="PF10145">
    <property type="entry name" value="PhageMin_Tail"/>
    <property type="match status" value="1"/>
</dbReference>
<dbReference type="InterPro" id="IPR023346">
    <property type="entry name" value="Lysozyme-like_dom_sf"/>
</dbReference>
<dbReference type="Proteomes" id="UP000035027">
    <property type="component" value="Chromosome"/>
</dbReference>
<feature type="region of interest" description="Disordered" evidence="3">
    <location>
        <begin position="1213"/>
        <end position="1232"/>
    </location>
</feature>
<accession>A0A0F7PRC0</accession>
<name>A0A0F7PRC0_9LACO</name>